<dbReference type="Proteomes" id="UP001501371">
    <property type="component" value="Unassembled WGS sequence"/>
</dbReference>
<feature type="transmembrane region" description="Helical" evidence="9">
    <location>
        <begin position="101"/>
        <end position="118"/>
    </location>
</feature>
<dbReference type="PANTHER" id="PTHR30472:SF1">
    <property type="entry name" value="FE(3+) DICITRATE TRANSPORT SYSTEM PERMEASE PROTEIN FECC-RELATED"/>
    <property type="match status" value="1"/>
</dbReference>
<evidence type="ECO:0000256" key="7">
    <source>
        <dbReference type="ARBA" id="ARBA00023136"/>
    </source>
</evidence>
<protein>
    <submittedName>
        <fullName evidence="10">Iron chelate uptake ABC transporter family permease subunit</fullName>
    </submittedName>
</protein>
<evidence type="ECO:0000256" key="3">
    <source>
        <dbReference type="ARBA" id="ARBA00022448"/>
    </source>
</evidence>
<dbReference type="PANTHER" id="PTHR30472">
    <property type="entry name" value="FERRIC ENTEROBACTIN TRANSPORT SYSTEM PERMEASE PROTEIN"/>
    <property type="match status" value="1"/>
</dbReference>
<evidence type="ECO:0000313" key="10">
    <source>
        <dbReference type="EMBL" id="GAA1149031.1"/>
    </source>
</evidence>
<name>A0ABN1UG29_9ACTN</name>
<feature type="transmembrane region" description="Helical" evidence="9">
    <location>
        <begin position="46"/>
        <end position="69"/>
    </location>
</feature>
<accession>A0ABN1UG29</accession>
<evidence type="ECO:0000256" key="4">
    <source>
        <dbReference type="ARBA" id="ARBA00022475"/>
    </source>
</evidence>
<reference evidence="10 11" key="1">
    <citation type="journal article" date="2019" name="Int. J. Syst. Evol. Microbiol.">
        <title>The Global Catalogue of Microorganisms (GCM) 10K type strain sequencing project: providing services to taxonomists for standard genome sequencing and annotation.</title>
        <authorList>
            <consortium name="The Broad Institute Genomics Platform"/>
            <consortium name="The Broad Institute Genome Sequencing Center for Infectious Disease"/>
            <person name="Wu L."/>
            <person name="Ma J."/>
        </authorList>
    </citation>
    <scope>NUCLEOTIDE SEQUENCE [LARGE SCALE GENOMIC DNA]</scope>
    <source>
        <strain evidence="10 11">JCM 12696</strain>
    </source>
</reference>
<dbReference type="Pfam" id="PF01032">
    <property type="entry name" value="FecCD"/>
    <property type="match status" value="1"/>
</dbReference>
<evidence type="ECO:0000256" key="5">
    <source>
        <dbReference type="ARBA" id="ARBA00022692"/>
    </source>
</evidence>
<keyword evidence="11" id="KW-1185">Reference proteome</keyword>
<evidence type="ECO:0000256" key="8">
    <source>
        <dbReference type="SAM" id="MobiDB-lite"/>
    </source>
</evidence>
<comment type="subcellular location">
    <subcellularLocation>
        <location evidence="1">Cell membrane</location>
        <topology evidence="1">Multi-pass membrane protein</topology>
    </subcellularLocation>
</comment>
<evidence type="ECO:0000256" key="1">
    <source>
        <dbReference type="ARBA" id="ARBA00004651"/>
    </source>
</evidence>
<keyword evidence="6 9" id="KW-1133">Transmembrane helix</keyword>
<feature type="transmembrane region" description="Helical" evidence="9">
    <location>
        <begin position="157"/>
        <end position="176"/>
    </location>
</feature>
<feature type="transmembrane region" description="Helical" evidence="9">
    <location>
        <begin position="347"/>
        <end position="366"/>
    </location>
</feature>
<feature type="transmembrane region" description="Helical" evidence="9">
    <location>
        <begin position="130"/>
        <end position="151"/>
    </location>
</feature>
<evidence type="ECO:0000256" key="2">
    <source>
        <dbReference type="ARBA" id="ARBA00007935"/>
    </source>
</evidence>
<keyword evidence="3" id="KW-0813">Transport</keyword>
<evidence type="ECO:0000256" key="9">
    <source>
        <dbReference type="SAM" id="Phobius"/>
    </source>
</evidence>
<dbReference type="InterPro" id="IPR037294">
    <property type="entry name" value="ABC_BtuC-like"/>
</dbReference>
<dbReference type="Gene3D" id="1.10.3470.10">
    <property type="entry name" value="ABC transporter involved in vitamin B12 uptake, BtuC"/>
    <property type="match status" value="1"/>
</dbReference>
<comment type="caution">
    <text evidence="10">The sequence shown here is derived from an EMBL/GenBank/DDBJ whole genome shotgun (WGS) entry which is preliminary data.</text>
</comment>
<dbReference type="CDD" id="cd06550">
    <property type="entry name" value="TM_ABC_iron-siderophores_like"/>
    <property type="match status" value="1"/>
</dbReference>
<proteinExistence type="inferred from homology"/>
<keyword evidence="4" id="KW-1003">Cell membrane</keyword>
<feature type="transmembrane region" description="Helical" evidence="9">
    <location>
        <begin position="236"/>
        <end position="261"/>
    </location>
</feature>
<keyword evidence="7 9" id="KW-0472">Membrane</keyword>
<evidence type="ECO:0000313" key="11">
    <source>
        <dbReference type="Proteomes" id="UP001501371"/>
    </source>
</evidence>
<keyword evidence="5 9" id="KW-0812">Transmembrane</keyword>
<sequence>MDHNTAGGTDPGGSAPPACAAPRRAGGADDGTSPGPPDARSRGGRWVAALVVTLALVALFVLVSLGVGARGVPLGTVWRVLLHDDGSPDAVIVHQLRLPRTALAVVVGAALATAGVVMQAITRNPLAEPGIVGVNSGASFAVVIAIAAFHVTSVAGYVWFAFCGAVLAALLVYALTSSGAARGRHHTRLVLAGAALSASLGAGTGILTMFDSDAFDSYRFWVVGSLENRGTEALPAILPFAVAGLLLALVLGPSLNALALGDDVGASLGLRVGWVRAAGFASVMLLCGAATAAAGPIGFVGLVVPHVLRLLLGPDLRRLLALSVPGGALLLLVSDVVGRVVAPPGEVEAGVVTAFIGAPVLLWLVVRRGEIAR</sequence>
<gene>
    <name evidence="10" type="ORF">GCM10009654_00240</name>
</gene>
<dbReference type="SUPFAM" id="SSF81345">
    <property type="entry name" value="ABC transporter involved in vitamin B12 uptake, BtuC"/>
    <property type="match status" value="1"/>
</dbReference>
<dbReference type="EMBL" id="BAAAKV010000001">
    <property type="protein sequence ID" value="GAA1149031.1"/>
    <property type="molecule type" value="Genomic_DNA"/>
</dbReference>
<feature type="transmembrane region" description="Helical" evidence="9">
    <location>
        <begin position="188"/>
        <end position="210"/>
    </location>
</feature>
<feature type="region of interest" description="Disordered" evidence="8">
    <location>
        <begin position="1"/>
        <end position="41"/>
    </location>
</feature>
<dbReference type="InterPro" id="IPR000522">
    <property type="entry name" value="ABC_transptr_permease_BtuC"/>
</dbReference>
<organism evidence="10 11">
    <name type="scientific">Streptomyces hebeiensis</name>
    <dbReference type="NCBI Taxonomy" id="229486"/>
    <lineage>
        <taxon>Bacteria</taxon>
        <taxon>Bacillati</taxon>
        <taxon>Actinomycetota</taxon>
        <taxon>Actinomycetes</taxon>
        <taxon>Kitasatosporales</taxon>
        <taxon>Streptomycetaceae</taxon>
        <taxon>Streptomyces</taxon>
    </lineage>
</organism>
<feature type="compositionally biased region" description="Low complexity" evidence="8">
    <location>
        <begin position="12"/>
        <end position="25"/>
    </location>
</feature>
<evidence type="ECO:0000256" key="6">
    <source>
        <dbReference type="ARBA" id="ARBA00022989"/>
    </source>
</evidence>
<comment type="similarity">
    <text evidence="2">Belongs to the binding-protein-dependent transport system permease family. FecCD subfamily.</text>
</comment>